<reference evidence="1 2" key="1">
    <citation type="journal article" date="2024" name="Nat. Commun.">
        <title>Phylogenomics reveals the evolutionary origins of lichenization in chlorophyte algae.</title>
        <authorList>
            <person name="Puginier C."/>
            <person name="Libourel C."/>
            <person name="Otte J."/>
            <person name="Skaloud P."/>
            <person name="Haon M."/>
            <person name="Grisel S."/>
            <person name="Petersen M."/>
            <person name="Berrin J.G."/>
            <person name="Delaux P.M."/>
            <person name="Dal Grande F."/>
            <person name="Keller J."/>
        </authorList>
    </citation>
    <scope>NUCLEOTIDE SEQUENCE [LARGE SCALE GENOMIC DNA]</scope>
    <source>
        <strain evidence="1 2">SAG 2036</strain>
    </source>
</reference>
<dbReference type="EMBL" id="JALJOQ010000001">
    <property type="protein sequence ID" value="KAK9815014.1"/>
    <property type="molecule type" value="Genomic_DNA"/>
</dbReference>
<keyword evidence="2" id="KW-1185">Reference proteome</keyword>
<proteinExistence type="predicted"/>
<dbReference type="AlphaFoldDB" id="A0AAW1Q3T8"/>
<gene>
    <name evidence="1" type="ORF">WJX73_004882</name>
</gene>
<name>A0AAW1Q3T8_9CHLO</name>
<evidence type="ECO:0000313" key="1">
    <source>
        <dbReference type="EMBL" id="KAK9815014.1"/>
    </source>
</evidence>
<evidence type="ECO:0000313" key="2">
    <source>
        <dbReference type="Proteomes" id="UP001465755"/>
    </source>
</evidence>
<sequence length="157" mass="18575">MDQRKDQPLKWQCARYMALNDYKLGSWWASGIRELYADCHHGLALADRSRTWSLMQLERAQRTQPGFAWRINHGAIETHVEKVKEVYYEVWRQLAELGRQGMSEADALRLVLTDLSRNPNWRREGKLQKTVPQIWASIVSKPGRETNTEYERRVFGW</sequence>
<organism evidence="1 2">
    <name type="scientific">Symbiochloris irregularis</name>
    <dbReference type="NCBI Taxonomy" id="706552"/>
    <lineage>
        <taxon>Eukaryota</taxon>
        <taxon>Viridiplantae</taxon>
        <taxon>Chlorophyta</taxon>
        <taxon>core chlorophytes</taxon>
        <taxon>Trebouxiophyceae</taxon>
        <taxon>Trebouxiales</taxon>
        <taxon>Trebouxiaceae</taxon>
        <taxon>Symbiochloris</taxon>
    </lineage>
</organism>
<dbReference type="Proteomes" id="UP001465755">
    <property type="component" value="Unassembled WGS sequence"/>
</dbReference>
<comment type="caution">
    <text evidence="1">The sequence shown here is derived from an EMBL/GenBank/DDBJ whole genome shotgun (WGS) entry which is preliminary data.</text>
</comment>
<protein>
    <submittedName>
        <fullName evidence="1">Uncharacterized protein</fullName>
    </submittedName>
</protein>
<accession>A0AAW1Q3T8</accession>